<dbReference type="RefSeq" id="WP_091501459.1">
    <property type="nucleotide sequence ID" value="NZ_FOLI01000001.1"/>
</dbReference>
<dbReference type="PIRSF" id="PIRSF016661">
    <property type="entry name" value="BioY"/>
    <property type="match status" value="1"/>
</dbReference>
<evidence type="ECO:0000313" key="4">
    <source>
        <dbReference type="EMBL" id="SFB83817.1"/>
    </source>
</evidence>
<dbReference type="Pfam" id="PF02632">
    <property type="entry name" value="BioY"/>
    <property type="match status" value="1"/>
</dbReference>
<feature type="transmembrane region" description="Helical" evidence="3">
    <location>
        <begin position="121"/>
        <end position="143"/>
    </location>
</feature>
<evidence type="ECO:0000313" key="5">
    <source>
        <dbReference type="Proteomes" id="UP000199376"/>
    </source>
</evidence>
<dbReference type="PANTHER" id="PTHR34295:SF1">
    <property type="entry name" value="BIOTIN TRANSPORTER BIOY"/>
    <property type="match status" value="1"/>
</dbReference>
<keyword evidence="5" id="KW-1185">Reference proteome</keyword>
<keyword evidence="2" id="KW-1003">Cell membrane</keyword>
<dbReference type="Gene3D" id="1.10.1760.20">
    <property type="match status" value="1"/>
</dbReference>
<feature type="transmembrane region" description="Helical" evidence="3">
    <location>
        <begin position="155"/>
        <end position="179"/>
    </location>
</feature>
<dbReference type="InterPro" id="IPR003784">
    <property type="entry name" value="BioY"/>
</dbReference>
<dbReference type="GO" id="GO:0005886">
    <property type="term" value="C:plasma membrane"/>
    <property type="evidence" value="ECO:0007669"/>
    <property type="project" value="UniProtKB-SubCell"/>
</dbReference>
<protein>
    <recommendedName>
        <fullName evidence="2">Biotin transporter</fullName>
    </recommendedName>
</protein>
<keyword evidence="2" id="KW-0813">Transport</keyword>
<dbReference type="GO" id="GO:0015225">
    <property type="term" value="F:biotin transmembrane transporter activity"/>
    <property type="evidence" value="ECO:0007669"/>
    <property type="project" value="UniProtKB-UniRule"/>
</dbReference>
<dbReference type="Proteomes" id="UP000199376">
    <property type="component" value="Unassembled WGS sequence"/>
</dbReference>
<proteinExistence type="inferred from homology"/>
<feature type="transmembrane region" description="Helical" evidence="3">
    <location>
        <begin position="59"/>
        <end position="85"/>
    </location>
</feature>
<dbReference type="PANTHER" id="PTHR34295">
    <property type="entry name" value="BIOTIN TRANSPORTER BIOY"/>
    <property type="match status" value="1"/>
</dbReference>
<dbReference type="OrthoDB" id="9803495at2"/>
<dbReference type="EMBL" id="FOLI01000001">
    <property type="protein sequence ID" value="SFB83817.1"/>
    <property type="molecule type" value="Genomic_DNA"/>
</dbReference>
<evidence type="ECO:0000256" key="2">
    <source>
        <dbReference type="PIRNR" id="PIRNR016661"/>
    </source>
</evidence>
<feature type="transmembrane region" description="Helical" evidence="3">
    <location>
        <begin position="91"/>
        <end position="109"/>
    </location>
</feature>
<keyword evidence="3" id="KW-0812">Transmembrane</keyword>
<keyword evidence="2 3" id="KW-0472">Membrane</keyword>
<evidence type="ECO:0000256" key="1">
    <source>
        <dbReference type="ARBA" id="ARBA00010692"/>
    </source>
</evidence>
<comment type="subcellular location">
    <subcellularLocation>
        <location evidence="2">Cell membrane</location>
        <topology evidence="2">Multi-pass membrane protein</topology>
    </subcellularLocation>
</comment>
<comment type="similarity">
    <text evidence="1 2">Belongs to the BioY family.</text>
</comment>
<dbReference type="STRING" id="283737.SAMN05660453_0376"/>
<gene>
    <name evidence="4" type="ORF">SAMN05660453_0376</name>
</gene>
<name>A0A1I1E9S3_9LACO</name>
<dbReference type="AlphaFoldDB" id="A0A1I1E9S3"/>
<organism evidence="4 5">
    <name type="scientific">Fructobacillus durionis</name>
    <dbReference type="NCBI Taxonomy" id="283737"/>
    <lineage>
        <taxon>Bacteria</taxon>
        <taxon>Bacillati</taxon>
        <taxon>Bacillota</taxon>
        <taxon>Bacilli</taxon>
        <taxon>Lactobacillales</taxon>
        <taxon>Lactobacillaceae</taxon>
        <taxon>Fructobacillus</taxon>
    </lineage>
</organism>
<evidence type="ECO:0000256" key="3">
    <source>
        <dbReference type="SAM" id="Phobius"/>
    </source>
</evidence>
<sequence>MKNMRVRDLTLEAVFLALLIVFAMVPGMTLGFLPVPVVVQNLGVMLITLVLGARRGTMVMAVFIIMIALGLPVLTGGHGGAAILVGPTAGYIWAWLFQPMIFAALSLVWPKKEGQNRPGVFQSFVLIFIIDVVVVYGMGAGWLALSAHMDFWKTYMANMIFIPGDILKVFIATVVAKALPEKMFK</sequence>
<keyword evidence="3" id="KW-1133">Transmembrane helix</keyword>
<reference evidence="4 5" key="1">
    <citation type="submission" date="2016-10" db="EMBL/GenBank/DDBJ databases">
        <authorList>
            <person name="de Groot N.N."/>
        </authorList>
    </citation>
    <scope>NUCLEOTIDE SEQUENCE [LARGE SCALE GENOMIC DNA]</scope>
    <source>
        <strain evidence="4 5">DSM 19113</strain>
    </source>
</reference>
<feature type="transmembrane region" description="Helical" evidence="3">
    <location>
        <begin position="33"/>
        <end position="52"/>
    </location>
</feature>
<accession>A0A1I1E9S3</accession>